<dbReference type="Gene3D" id="3.40.50.2300">
    <property type="match status" value="2"/>
</dbReference>
<dbReference type="SUPFAM" id="SSF53822">
    <property type="entry name" value="Periplasmic binding protein-like I"/>
    <property type="match status" value="1"/>
</dbReference>
<dbReference type="PANTHER" id="PTHR30483">
    <property type="entry name" value="LEUCINE-SPECIFIC-BINDING PROTEIN"/>
    <property type="match status" value="1"/>
</dbReference>
<feature type="chain" id="PRO_5019815689" evidence="3">
    <location>
        <begin position="26"/>
        <end position="405"/>
    </location>
</feature>
<reference evidence="5" key="1">
    <citation type="submission" date="2018-12" db="EMBL/GenBank/DDBJ databases">
        <title>Novel natural products biosynthetic potential of the class Ktedonobacteria.</title>
        <authorList>
            <person name="Zheng Y."/>
            <person name="Saitou A."/>
            <person name="Wang C.M."/>
            <person name="Toyoda A."/>
            <person name="Minakuchi Y."/>
            <person name="Sekiguchi Y."/>
            <person name="Ueda K."/>
            <person name="Takano H."/>
            <person name="Sakai Y."/>
            <person name="Yokota A."/>
            <person name="Yabe S."/>
        </authorList>
    </citation>
    <scope>NUCLEOTIDE SEQUENCE</scope>
    <source>
        <strain evidence="5">A3-2</strain>
    </source>
</reference>
<feature type="signal peptide" evidence="3">
    <location>
        <begin position="1"/>
        <end position="25"/>
    </location>
</feature>
<feature type="domain" description="Leucine-binding protein" evidence="4">
    <location>
        <begin position="35"/>
        <end position="378"/>
    </location>
</feature>
<comment type="similarity">
    <text evidence="1">Belongs to the leucine-binding protein family.</text>
</comment>
<dbReference type="EMBL" id="AP019377">
    <property type="protein sequence ID" value="BBH93221.1"/>
    <property type="molecule type" value="Genomic_DNA"/>
</dbReference>
<name>A0A455T1Q8_9CHLR</name>
<organism evidence="5">
    <name type="scientific">Thermogemmatispora argillosa</name>
    <dbReference type="NCBI Taxonomy" id="2045280"/>
    <lineage>
        <taxon>Bacteria</taxon>
        <taxon>Bacillati</taxon>
        <taxon>Chloroflexota</taxon>
        <taxon>Ktedonobacteria</taxon>
        <taxon>Thermogemmatisporales</taxon>
        <taxon>Thermogemmatisporaceae</taxon>
        <taxon>Thermogemmatispora</taxon>
    </lineage>
</organism>
<keyword evidence="2 3" id="KW-0732">Signal</keyword>
<evidence type="ECO:0000256" key="2">
    <source>
        <dbReference type="ARBA" id="ARBA00022729"/>
    </source>
</evidence>
<evidence type="ECO:0000313" key="5">
    <source>
        <dbReference type="EMBL" id="BBH93221.1"/>
    </source>
</evidence>
<dbReference type="InterPro" id="IPR051010">
    <property type="entry name" value="BCAA_transport"/>
</dbReference>
<protein>
    <submittedName>
        <fullName evidence="5">ABC transporter substrate-binding protein</fullName>
    </submittedName>
</protein>
<dbReference type="PROSITE" id="PS51257">
    <property type="entry name" value="PROKAR_LIPOPROTEIN"/>
    <property type="match status" value="1"/>
</dbReference>
<proteinExistence type="inferred from homology"/>
<evidence type="ECO:0000256" key="3">
    <source>
        <dbReference type="SAM" id="SignalP"/>
    </source>
</evidence>
<dbReference type="Pfam" id="PF13458">
    <property type="entry name" value="Peripla_BP_6"/>
    <property type="match status" value="1"/>
</dbReference>
<dbReference type="InterPro" id="IPR028082">
    <property type="entry name" value="Peripla_BP_I"/>
</dbReference>
<accession>A0A455T1Q8</accession>
<dbReference type="AlphaFoldDB" id="A0A455T1Q8"/>
<gene>
    <name evidence="5" type="ORF">KTA_14200</name>
</gene>
<dbReference type="CDD" id="cd06338">
    <property type="entry name" value="PBP1_ABC_ligand_binding-like"/>
    <property type="match status" value="1"/>
</dbReference>
<dbReference type="PANTHER" id="PTHR30483:SF6">
    <property type="entry name" value="PERIPLASMIC BINDING PROTEIN OF ABC TRANSPORTER FOR NATURAL AMINO ACIDS"/>
    <property type="match status" value="1"/>
</dbReference>
<evidence type="ECO:0000259" key="4">
    <source>
        <dbReference type="Pfam" id="PF13458"/>
    </source>
</evidence>
<evidence type="ECO:0000256" key="1">
    <source>
        <dbReference type="ARBA" id="ARBA00010062"/>
    </source>
</evidence>
<dbReference type="InterPro" id="IPR028081">
    <property type="entry name" value="Leu-bd"/>
</dbReference>
<sequence length="405" mass="43099">MSRVSKAARSLFFLVLLTVSTVACGGTGSGSGNQTIVIGATLPLTGSLAAVGVLLKAGYQAAVDDINAAGGLEINGQKYHVNLIILDNTSDPNTASNQATTLYLQNNAVALLGPFTPPLVIPVSQVAERVKRPLISTTAPIEAWLSARPSGWQYAWDVFFDEKQQTAMSFQVANMVKTNKRVALFTDNEEDGVTMGKLWTEEAPQFGYTIAYHAIFPVGTTNFSSQIAAAKAANAEVLITQMTPPDAMALWKQMKALGYHPIIAESEKGASTTTWMQALGNVGEGALIANFWSRSFSYPGSQELAARAQKAGIKATIEQAGYIMGYSITQVLFDAIKKAGSTDPAAINRAIGQTNKTYPVGPIHFNSNHADPIQAIMLQWQDGETVQVYPPVSGVSLEAPARGLA</sequence>